<feature type="transmembrane region" description="Helical" evidence="2">
    <location>
        <begin position="193"/>
        <end position="216"/>
    </location>
</feature>
<accession>A0A2U3PI70</accession>
<gene>
    <name evidence="4" type="ORF">MNAB215_5688</name>
</gene>
<feature type="compositionally biased region" description="Low complexity" evidence="1">
    <location>
        <begin position="388"/>
        <end position="398"/>
    </location>
</feature>
<keyword evidence="5" id="KW-1185">Reference proteome</keyword>
<feature type="compositionally biased region" description="Low complexity" evidence="1">
    <location>
        <begin position="328"/>
        <end position="340"/>
    </location>
</feature>
<evidence type="ECO:0000259" key="3">
    <source>
        <dbReference type="Pfam" id="PF18879"/>
    </source>
</evidence>
<evidence type="ECO:0000256" key="2">
    <source>
        <dbReference type="SAM" id="Phobius"/>
    </source>
</evidence>
<dbReference type="AlphaFoldDB" id="A0A2U3PI70"/>
<evidence type="ECO:0000256" key="1">
    <source>
        <dbReference type="SAM" id="MobiDB-lite"/>
    </source>
</evidence>
<dbReference type="Pfam" id="PF18879">
    <property type="entry name" value="EspA_EspE"/>
    <property type="match status" value="1"/>
</dbReference>
<keyword evidence="2" id="KW-0472">Membrane</keyword>
<dbReference type="Proteomes" id="UP000240424">
    <property type="component" value="Unassembled WGS sequence"/>
</dbReference>
<keyword evidence="2" id="KW-0812">Transmembrane</keyword>
<name>A0A2U3PI70_9MYCO</name>
<feature type="domain" description="ESX-1 secretion-associated protein EspA/EspE-like" evidence="3">
    <location>
        <begin position="114"/>
        <end position="190"/>
    </location>
</feature>
<sequence length="453" mass="45200">MSVFAAAAKCIASLAALGQQGAGLGLDLGGWSGSGESSAEGTAAMGTNFAGDIGSLASPFAGKMVAGYMKSLSTGARFNMINKMGGEAGAKEFAKGISIISWTITTVQLLQLTTGFGSPYEGDSLKSGSQQLTTLAGQLTSALPDTGWQGDASEAYAALDTTLRTVAQTMADLDNQLAALVKNQADWVTHMHLAFGILNDVLLAALAIELVITFAVPAPAGPIAAKAFAITVATLGISAAVSFLGTLLGYSIENGKKADALAANYSELVAGITQHGAFAQTKVAAAGESTVSSFEAISAGMSGASAMADAQAVAPPPSPAKERATKDSSPSAAGASGPAAPAAPPEPDYASSSTPTGTMPTLVQAAAMSGQAANLSSRVSQPETLMNQARAQVRQAAQTASEERDSGVPAEEAARPGDADGAGAATQGTERAPIAVVPVGEQDHQPIPVSRTA</sequence>
<proteinExistence type="predicted"/>
<dbReference type="RefSeq" id="WP_077081713.1">
    <property type="nucleotide sequence ID" value="NZ_FUEZ01000004.1"/>
</dbReference>
<keyword evidence="2" id="KW-1133">Transmembrane helix</keyword>
<dbReference type="EMBL" id="FUEZ01000004">
    <property type="protein sequence ID" value="SPM43462.1"/>
    <property type="molecule type" value="Genomic_DNA"/>
</dbReference>
<feature type="compositionally biased region" description="Basic and acidic residues" evidence="1">
    <location>
        <begin position="401"/>
        <end position="418"/>
    </location>
</feature>
<feature type="region of interest" description="Disordered" evidence="1">
    <location>
        <begin position="308"/>
        <end position="358"/>
    </location>
</feature>
<protein>
    <submittedName>
        <fullName evidence="4">Putative alanine and glycine rich protein</fullName>
    </submittedName>
</protein>
<dbReference type="InterPro" id="IPR043796">
    <property type="entry name" value="ESX-1_EspA/EspE-like"/>
</dbReference>
<evidence type="ECO:0000313" key="5">
    <source>
        <dbReference type="Proteomes" id="UP000240424"/>
    </source>
</evidence>
<organism evidence="4 5">
    <name type="scientific">Mycobacterium numidiamassiliense</name>
    <dbReference type="NCBI Taxonomy" id="1841861"/>
    <lineage>
        <taxon>Bacteria</taxon>
        <taxon>Bacillati</taxon>
        <taxon>Actinomycetota</taxon>
        <taxon>Actinomycetes</taxon>
        <taxon>Mycobacteriales</taxon>
        <taxon>Mycobacteriaceae</taxon>
        <taxon>Mycobacterium</taxon>
    </lineage>
</organism>
<dbReference type="STRING" id="1841861.GCA_900157365_04007"/>
<feature type="transmembrane region" description="Helical" evidence="2">
    <location>
        <begin position="228"/>
        <end position="250"/>
    </location>
</feature>
<evidence type="ECO:0000313" key="4">
    <source>
        <dbReference type="EMBL" id="SPM43462.1"/>
    </source>
</evidence>
<reference evidence="4 5" key="1">
    <citation type="submission" date="2017-01" db="EMBL/GenBank/DDBJ databases">
        <authorList>
            <consortium name="Urmite Genomes"/>
        </authorList>
    </citation>
    <scope>NUCLEOTIDE SEQUENCE [LARGE SCALE GENOMIC DNA]</scope>
    <source>
        <strain evidence="4 5">AB215</strain>
    </source>
</reference>
<feature type="region of interest" description="Disordered" evidence="1">
    <location>
        <begin position="387"/>
        <end position="453"/>
    </location>
</feature>
<dbReference type="OrthoDB" id="4750925at2"/>